<organism evidence="2 3">
    <name type="scientific">Streptomonospora mangrovi</name>
    <dbReference type="NCBI Taxonomy" id="2883123"/>
    <lineage>
        <taxon>Bacteria</taxon>
        <taxon>Bacillati</taxon>
        <taxon>Actinomycetota</taxon>
        <taxon>Actinomycetes</taxon>
        <taxon>Streptosporangiales</taxon>
        <taxon>Nocardiopsidaceae</taxon>
        <taxon>Streptomonospora</taxon>
    </lineage>
</organism>
<evidence type="ECO:0000313" key="3">
    <source>
        <dbReference type="Proteomes" id="UP001140076"/>
    </source>
</evidence>
<dbReference type="Proteomes" id="UP001140076">
    <property type="component" value="Unassembled WGS sequence"/>
</dbReference>
<dbReference type="SUPFAM" id="SSF48452">
    <property type="entry name" value="TPR-like"/>
    <property type="match status" value="1"/>
</dbReference>
<dbReference type="InterPro" id="IPR019734">
    <property type="entry name" value="TPR_rpt"/>
</dbReference>
<dbReference type="PRINTS" id="PR00364">
    <property type="entry name" value="DISEASERSIST"/>
</dbReference>
<dbReference type="PANTHER" id="PTHR47691:SF3">
    <property type="entry name" value="HTH-TYPE TRANSCRIPTIONAL REGULATOR RV0890C-RELATED"/>
    <property type="match status" value="1"/>
</dbReference>
<dbReference type="EMBL" id="JAJAQC010000009">
    <property type="protein sequence ID" value="MDA0564144.1"/>
    <property type="molecule type" value="Genomic_DNA"/>
</dbReference>
<dbReference type="Pfam" id="PF13424">
    <property type="entry name" value="TPR_12"/>
    <property type="match status" value="1"/>
</dbReference>
<name>A0A9X3NLR5_9ACTN</name>
<sequence>MRSPSDFDDSQRPDGAAPARNEFAVPGGRVDAVVQAGAVHGGVHIHTGDRGDPPRQVPLAPRHFTDREREQGILDGAALAAQRDGLPRIVVVSGPGGVGKTALAARFLHTAADSFPDGLLHADLRGFAPGAAPLDPGAVLDGFLRSLNTEAGAIPADPAARAAQFRSRTAGRSLAVLLDNAASAAQVRLLLPGGGAHLVVVTTRLRLTGLAPEGATFLQVGPLPGDAAAHLVARVLGDDRPRRETEAVNRLTRLCGGLPLALCAAASRLALRPHQSVGRLVAQLDTEHGRIARLSRHQEPEESSVQAVFDSSYAHLDPTARRLYRLLGLPSGPDTTVTAAAALLGAGEERAEDAVDDLLAASLLEEHAPGRYRQHDLARLHARERLAADEGPEAREEARRRLGRYFLDSAVNADLALNPGRWHLGPRFEEERDGESFADRTAAVAWLEAELPNLRAWIADCHETGDHETCWQLCEALRTLFNVRKHYDAWDATHRTALASARILGDAAAEALVLSNLGVLQTQLGDARSAREHQRSALDLWERAGHALGRASTLEDLGISEMALGNPDSAAGYFSRALEVHRRLGRERGIASMRRRLGEAARDQGDHAAAKAHFRHALDYFGEDTEPYLRIRSLVELVPCLVADGETSAAEQALDEALGISERIGARAEAARIHVLWADTASVLGSAEAVWTHLSTALSIYSALGAPQAEAIRQRIADLPPPRER</sequence>
<reference evidence="2" key="1">
    <citation type="submission" date="2021-10" db="EMBL/GenBank/DDBJ databases">
        <title>Streptomonospora sp. nov., isolated from mangrove soil.</title>
        <authorList>
            <person name="Chen X."/>
            <person name="Ge X."/>
            <person name="Liu W."/>
        </authorList>
    </citation>
    <scope>NUCLEOTIDE SEQUENCE</scope>
    <source>
        <strain evidence="2">S1-112</strain>
    </source>
</reference>
<dbReference type="SUPFAM" id="SSF52540">
    <property type="entry name" value="P-loop containing nucleoside triphosphate hydrolases"/>
    <property type="match status" value="1"/>
</dbReference>
<feature type="region of interest" description="Disordered" evidence="1">
    <location>
        <begin position="1"/>
        <end position="22"/>
    </location>
</feature>
<evidence type="ECO:0000256" key="1">
    <source>
        <dbReference type="SAM" id="MobiDB-lite"/>
    </source>
</evidence>
<gene>
    <name evidence="2" type="ORF">LG943_07360</name>
</gene>
<dbReference type="SMART" id="SM00028">
    <property type="entry name" value="TPR"/>
    <property type="match status" value="3"/>
</dbReference>
<dbReference type="PANTHER" id="PTHR47691">
    <property type="entry name" value="REGULATOR-RELATED"/>
    <property type="match status" value="1"/>
</dbReference>
<dbReference type="AlphaFoldDB" id="A0A9X3NLR5"/>
<evidence type="ECO:0000313" key="2">
    <source>
        <dbReference type="EMBL" id="MDA0564144.1"/>
    </source>
</evidence>
<keyword evidence="3" id="KW-1185">Reference proteome</keyword>
<dbReference type="Gene3D" id="1.25.40.10">
    <property type="entry name" value="Tetratricopeptide repeat domain"/>
    <property type="match status" value="1"/>
</dbReference>
<dbReference type="Gene3D" id="3.40.50.300">
    <property type="entry name" value="P-loop containing nucleotide triphosphate hydrolases"/>
    <property type="match status" value="1"/>
</dbReference>
<dbReference type="InterPro" id="IPR011990">
    <property type="entry name" value="TPR-like_helical_dom_sf"/>
</dbReference>
<proteinExistence type="predicted"/>
<dbReference type="InterPro" id="IPR027417">
    <property type="entry name" value="P-loop_NTPase"/>
</dbReference>
<protein>
    <submittedName>
        <fullName evidence="2">Tetratricopeptide repeat protein</fullName>
    </submittedName>
</protein>
<comment type="caution">
    <text evidence="2">The sequence shown here is derived from an EMBL/GenBank/DDBJ whole genome shotgun (WGS) entry which is preliminary data.</text>
</comment>
<dbReference type="RefSeq" id="WP_270071432.1">
    <property type="nucleotide sequence ID" value="NZ_JAJAQC010000009.1"/>
</dbReference>
<accession>A0A9X3NLR5</accession>